<dbReference type="InterPro" id="IPR050809">
    <property type="entry name" value="UgpAE/MalFG_permease"/>
</dbReference>
<dbReference type="Pfam" id="PF00528">
    <property type="entry name" value="BPD_transp_1"/>
    <property type="match status" value="1"/>
</dbReference>
<evidence type="ECO:0000256" key="5">
    <source>
        <dbReference type="ARBA" id="ARBA00022989"/>
    </source>
</evidence>
<name>A0A4S4BTA6_9BACL</name>
<reference evidence="9 10" key="1">
    <citation type="submission" date="2019-04" db="EMBL/GenBank/DDBJ databases">
        <title>Cohnella sp. nov. isolated from preserved vegetables.</title>
        <authorList>
            <person name="Lin S.-Y."/>
            <person name="Hung M.-H."/>
            <person name="Young C.-C."/>
        </authorList>
    </citation>
    <scope>NUCLEOTIDE SEQUENCE [LARGE SCALE GENOMIC DNA]</scope>
    <source>
        <strain evidence="9 10">CC-MHH1044</strain>
    </source>
</reference>
<dbReference type="EMBL" id="SSOB01000018">
    <property type="protein sequence ID" value="THF77735.1"/>
    <property type="molecule type" value="Genomic_DNA"/>
</dbReference>
<comment type="subcellular location">
    <subcellularLocation>
        <location evidence="1 7">Cell membrane</location>
        <topology evidence="1 7">Multi-pass membrane protein</topology>
    </subcellularLocation>
</comment>
<feature type="transmembrane region" description="Helical" evidence="7">
    <location>
        <begin position="43"/>
        <end position="66"/>
    </location>
</feature>
<evidence type="ECO:0000256" key="4">
    <source>
        <dbReference type="ARBA" id="ARBA00022692"/>
    </source>
</evidence>
<evidence type="ECO:0000256" key="6">
    <source>
        <dbReference type="ARBA" id="ARBA00023136"/>
    </source>
</evidence>
<evidence type="ECO:0000256" key="7">
    <source>
        <dbReference type="RuleBase" id="RU363032"/>
    </source>
</evidence>
<dbReference type="PROSITE" id="PS50928">
    <property type="entry name" value="ABC_TM1"/>
    <property type="match status" value="1"/>
</dbReference>
<gene>
    <name evidence="9" type="ORF">E6C55_15450</name>
</gene>
<feature type="domain" description="ABC transmembrane type-1" evidence="8">
    <location>
        <begin position="99"/>
        <end position="316"/>
    </location>
</feature>
<dbReference type="Proteomes" id="UP000310636">
    <property type="component" value="Unassembled WGS sequence"/>
</dbReference>
<comment type="similarity">
    <text evidence="7">Belongs to the binding-protein-dependent transport system permease family.</text>
</comment>
<dbReference type="AlphaFoldDB" id="A0A4S4BTA6"/>
<keyword evidence="6 7" id="KW-0472">Membrane</keyword>
<comment type="caution">
    <text evidence="9">The sequence shown here is derived from an EMBL/GenBank/DDBJ whole genome shotgun (WGS) entry which is preliminary data.</text>
</comment>
<dbReference type="SUPFAM" id="SSF161098">
    <property type="entry name" value="MetI-like"/>
    <property type="match status" value="1"/>
</dbReference>
<dbReference type="PANTHER" id="PTHR43227">
    <property type="entry name" value="BLL4140 PROTEIN"/>
    <property type="match status" value="1"/>
</dbReference>
<evidence type="ECO:0000256" key="3">
    <source>
        <dbReference type="ARBA" id="ARBA00022475"/>
    </source>
</evidence>
<dbReference type="InterPro" id="IPR035906">
    <property type="entry name" value="MetI-like_sf"/>
</dbReference>
<evidence type="ECO:0000256" key="1">
    <source>
        <dbReference type="ARBA" id="ARBA00004651"/>
    </source>
</evidence>
<feature type="transmembrane region" description="Helical" evidence="7">
    <location>
        <begin position="103"/>
        <end position="124"/>
    </location>
</feature>
<dbReference type="CDD" id="cd06261">
    <property type="entry name" value="TM_PBP2"/>
    <property type="match status" value="1"/>
</dbReference>
<evidence type="ECO:0000259" key="8">
    <source>
        <dbReference type="PROSITE" id="PS50928"/>
    </source>
</evidence>
<feature type="transmembrane region" description="Helical" evidence="7">
    <location>
        <begin position="232"/>
        <end position="257"/>
    </location>
</feature>
<keyword evidence="2 7" id="KW-0813">Transport</keyword>
<proteinExistence type="inferred from homology"/>
<feature type="transmembrane region" description="Helical" evidence="7">
    <location>
        <begin position="136"/>
        <end position="159"/>
    </location>
</feature>
<dbReference type="OrthoDB" id="2676928at2"/>
<keyword evidence="4 7" id="KW-0812">Transmembrane</keyword>
<organism evidence="9 10">
    <name type="scientific">Cohnella fermenti</name>
    <dbReference type="NCBI Taxonomy" id="2565925"/>
    <lineage>
        <taxon>Bacteria</taxon>
        <taxon>Bacillati</taxon>
        <taxon>Bacillota</taxon>
        <taxon>Bacilli</taxon>
        <taxon>Bacillales</taxon>
        <taxon>Paenibacillaceae</taxon>
        <taxon>Cohnella</taxon>
    </lineage>
</organism>
<keyword evidence="5 7" id="KW-1133">Transmembrane helix</keyword>
<accession>A0A4S4BTA6</accession>
<dbReference type="GO" id="GO:0055085">
    <property type="term" value="P:transmembrane transport"/>
    <property type="evidence" value="ECO:0007669"/>
    <property type="project" value="InterPro"/>
</dbReference>
<keyword evidence="10" id="KW-1185">Reference proteome</keyword>
<feature type="transmembrane region" description="Helical" evidence="7">
    <location>
        <begin position="295"/>
        <end position="320"/>
    </location>
</feature>
<feature type="transmembrane region" description="Helical" evidence="7">
    <location>
        <begin position="186"/>
        <end position="211"/>
    </location>
</feature>
<keyword evidence="3" id="KW-1003">Cell membrane</keyword>
<dbReference type="GO" id="GO:0005886">
    <property type="term" value="C:plasma membrane"/>
    <property type="evidence" value="ECO:0007669"/>
    <property type="project" value="UniProtKB-SubCell"/>
</dbReference>
<dbReference type="Gene3D" id="1.10.3720.10">
    <property type="entry name" value="MetI-like"/>
    <property type="match status" value="1"/>
</dbReference>
<evidence type="ECO:0000313" key="9">
    <source>
        <dbReference type="EMBL" id="THF77735.1"/>
    </source>
</evidence>
<sequence>MKHDIKGEGGVVVKKTLAPESPAGVRQKLNKSSFRKNVDLSLLALPAFVLLILFYFVPLPGIVLAFKNYNFIDGIFKSPWIGLKNFIFIFSTSDALLALKNTILYNAVFIVTSIVGSVILAILLNEILSRRVLKVYQTAIFLPYFLSWTIVAYIVFALLDNSKGMINSILSAMGMAEIEWYFEPQYWFWIHIVLHFWKTMGYATLLNYAYILSIDPSYYEAASIDGANRFQMALKITIPALRPIILINFLGALGRIFNADFGQFFLVPMESPSLRDVSSVLDTYVYSALRGSADLGMGAAAGVFQSMAGFILVLAANFVIRYRYGREQAIF</sequence>
<dbReference type="PANTHER" id="PTHR43227:SF11">
    <property type="entry name" value="BLL4140 PROTEIN"/>
    <property type="match status" value="1"/>
</dbReference>
<evidence type="ECO:0000313" key="10">
    <source>
        <dbReference type="Proteomes" id="UP000310636"/>
    </source>
</evidence>
<dbReference type="InterPro" id="IPR000515">
    <property type="entry name" value="MetI-like"/>
</dbReference>
<evidence type="ECO:0000256" key="2">
    <source>
        <dbReference type="ARBA" id="ARBA00022448"/>
    </source>
</evidence>
<protein>
    <submittedName>
        <fullName evidence="9">Sugar ABC transporter permease</fullName>
    </submittedName>
</protein>